<dbReference type="EMBL" id="RSCD01000001">
    <property type="protein sequence ID" value="RSH94950.1"/>
    <property type="molecule type" value="Genomic_DNA"/>
</dbReference>
<dbReference type="PRINTS" id="PR00081">
    <property type="entry name" value="GDHRDH"/>
</dbReference>
<keyword evidence="1" id="KW-0560">Oxidoreductase</keyword>
<reference evidence="2 3" key="1">
    <citation type="submission" date="2018-11" db="EMBL/GenBank/DDBJ databases">
        <title>Genome sequence of Saitozyma podzolica DSM 27192.</title>
        <authorList>
            <person name="Aliyu H."/>
            <person name="Gorte O."/>
            <person name="Ochsenreither K."/>
        </authorList>
    </citation>
    <scope>NUCLEOTIDE SEQUENCE [LARGE SCALE GENOMIC DNA]</scope>
    <source>
        <strain evidence="2 3">DSM 27192</strain>
    </source>
</reference>
<dbReference type="GO" id="GO:0006635">
    <property type="term" value="P:fatty acid beta-oxidation"/>
    <property type="evidence" value="ECO:0007669"/>
    <property type="project" value="TreeGrafter"/>
</dbReference>
<dbReference type="AlphaFoldDB" id="A0A427YUZ2"/>
<proteinExistence type="predicted"/>
<gene>
    <name evidence="2" type="ORF">EHS25_000034</name>
</gene>
<keyword evidence="3" id="KW-1185">Reference proteome</keyword>
<dbReference type="STRING" id="1890683.A0A427YUZ2"/>
<name>A0A427YUZ2_9TREE</name>
<protein>
    <recommendedName>
        <fullName evidence="4">3-hydroxyacyl-CoA dehydrogenase</fullName>
    </recommendedName>
</protein>
<dbReference type="Proteomes" id="UP000279259">
    <property type="component" value="Unassembled WGS sequence"/>
</dbReference>
<dbReference type="InterPro" id="IPR002347">
    <property type="entry name" value="SDR_fam"/>
</dbReference>
<dbReference type="OrthoDB" id="1274115at2759"/>
<dbReference type="Gene3D" id="3.40.50.720">
    <property type="entry name" value="NAD(P)-binding Rossmann-like Domain"/>
    <property type="match status" value="1"/>
</dbReference>
<evidence type="ECO:0000313" key="2">
    <source>
        <dbReference type="EMBL" id="RSH94950.1"/>
    </source>
</evidence>
<comment type="caution">
    <text evidence="2">The sequence shown here is derived from an EMBL/GenBank/DDBJ whole genome shotgun (WGS) entry which is preliminary data.</text>
</comment>
<evidence type="ECO:0000313" key="3">
    <source>
        <dbReference type="Proteomes" id="UP000279259"/>
    </source>
</evidence>
<evidence type="ECO:0008006" key="4">
    <source>
        <dbReference type="Google" id="ProtNLM"/>
    </source>
</evidence>
<dbReference type="GO" id="GO:0005739">
    <property type="term" value="C:mitochondrion"/>
    <property type="evidence" value="ECO:0007669"/>
    <property type="project" value="TreeGrafter"/>
</dbReference>
<dbReference type="InterPro" id="IPR036291">
    <property type="entry name" value="NAD(P)-bd_dom_sf"/>
</dbReference>
<sequence>MKLEGKAFIITGGCGSIGGGAAKAIIAKGGIAVVFDVLPKDAGEAKVKTYHPERAFYFKVDISNVDLVSEACSEALKVIPKRSLAGGVHCAAVATSRKWSNKLKDSVADFQKTLNINVNGTFIVDACVADAINSQYPDEGPFAPRTDDERGCIINIASAVAHPVPARCLTYGPSKTAVIGISQGMADFLGPSGIRVCSVSPAVVASGLMGPDRIPYFASELNASAIFPRRLSQPEEVVHGIIYLLENSMMNDFELRVDGGWRGVTNWAGAKDPRENAPSLE</sequence>
<accession>A0A427YUZ2</accession>
<dbReference type="Pfam" id="PF13561">
    <property type="entry name" value="adh_short_C2"/>
    <property type="match status" value="1"/>
</dbReference>
<evidence type="ECO:0000256" key="1">
    <source>
        <dbReference type="ARBA" id="ARBA00023002"/>
    </source>
</evidence>
<dbReference type="PANTHER" id="PTHR43658:SF8">
    <property type="entry name" value="17-BETA-HYDROXYSTEROID DEHYDROGENASE 14-RELATED"/>
    <property type="match status" value="1"/>
</dbReference>
<dbReference type="SUPFAM" id="SSF51735">
    <property type="entry name" value="NAD(P)-binding Rossmann-fold domains"/>
    <property type="match status" value="1"/>
</dbReference>
<organism evidence="2 3">
    <name type="scientific">Saitozyma podzolica</name>
    <dbReference type="NCBI Taxonomy" id="1890683"/>
    <lineage>
        <taxon>Eukaryota</taxon>
        <taxon>Fungi</taxon>
        <taxon>Dikarya</taxon>
        <taxon>Basidiomycota</taxon>
        <taxon>Agaricomycotina</taxon>
        <taxon>Tremellomycetes</taxon>
        <taxon>Tremellales</taxon>
        <taxon>Trimorphomycetaceae</taxon>
        <taxon>Saitozyma</taxon>
    </lineage>
</organism>
<dbReference type="GO" id="GO:0008670">
    <property type="term" value="F:2,4-dienoyl-CoA reductase (NADPH) activity"/>
    <property type="evidence" value="ECO:0007669"/>
    <property type="project" value="TreeGrafter"/>
</dbReference>
<dbReference type="PANTHER" id="PTHR43658">
    <property type="entry name" value="SHORT-CHAIN DEHYDROGENASE/REDUCTASE"/>
    <property type="match status" value="1"/>
</dbReference>